<gene>
    <name evidence="1" type="ORF">NP233_g2540</name>
</gene>
<accession>A0AAD5VY42</accession>
<organism evidence="1 2">
    <name type="scientific">Leucocoprinus birnbaumii</name>
    <dbReference type="NCBI Taxonomy" id="56174"/>
    <lineage>
        <taxon>Eukaryota</taxon>
        <taxon>Fungi</taxon>
        <taxon>Dikarya</taxon>
        <taxon>Basidiomycota</taxon>
        <taxon>Agaricomycotina</taxon>
        <taxon>Agaricomycetes</taxon>
        <taxon>Agaricomycetidae</taxon>
        <taxon>Agaricales</taxon>
        <taxon>Agaricineae</taxon>
        <taxon>Agaricaceae</taxon>
        <taxon>Leucocoprinus</taxon>
    </lineage>
</organism>
<keyword evidence="2" id="KW-1185">Reference proteome</keyword>
<protein>
    <submittedName>
        <fullName evidence="1">Uncharacterized protein</fullName>
    </submittedName>
</protein>
<reference evidence="1" key="1">
    <citation type="submission" date="2022-07" db="EMBL/GenBank/DDBJ databases">
        <title>Genome Sequence of Leucocoprinus birnbaumii.</title>
        <authorList>
            <person name="Buettner E."/>
        </authorList>
    </citation>
    <scope>NUCLEOTIDE SEQUENCE</scope>
    <source>
        <strain evidence="1">VT141</strain>
    </source>
</reference>
<proteinExistence type="predicted"/>
<evidence type="ECO:0000313" key="1">
    <source>
        <dbReference type="EMBL" id="KAJ3573282.1"/>
    </source>
</evidence>
<dbReference type="Proteomes" id="UP001213000">
    <property type="component" value="Unassembled WGS sequence"/>
</dbReference>
<comment type="caution">
    <text evidence="1">The sequence shown here is derived from an EMBL/GenBank/DDBJ whole genome shotgun (WGS) entry which is preliminary data.</text>
</comment>
<dbReference type="EMBL" id="JANIEX010000108">
    <property type="protein sequence ID" value="KAJ3573282.1"/>
    <property type="molecule type" value="Genomic_DNA"/>
</dbReference>
<sequence length="176" mass="19416">MSPSSICAWLEDALNFHLRYCPNCLGRILGRDGIRPLVTFTLSCGFVVAVSGEQAAWSLAGIASLSFTVGRALKRLLPGPAARVQDLDVSHDCLTMFLQSIPGWLLEPEPVYHLRLESLTKAELISCSRQLLDGNLRVPRTKQDALNLILSRYLRERTACFPQSPLSAAFGHNSLH</sequence>
<dbReference type="AlphaFoldDB" id="A0AAD5VY42"/>
<evidence type="ECO:0000313" key="2">
    <source>
        <dbReference type="Proteomes" id="UP001213000"/>
    </source>
</evidence>
<name>A0AAD5VY42_9AGAR</name>